<organism evidence="3">
    <name type="scientific">marine metagenome</name>
    <dbReference type="NCBI Taxonomy" id="408172"/>
    <lineage>
        <taxon>unclassified sequences</taxon>
        <taxon>metagenomes</taxon>
        <taxon>ecological metagenomes</taxon>
    </lineage>
</organism>
<dbReference type="SUPFAM" id="SSF51395">
    <property type="entry name" value="FMN-linked oxidoreductases"/>
    <property type="match status" value="1"/>
</dbReference>
<evidence type="ECO:0000256" key="1">
    <source>
        <dbReference type="ARBA" id="ARBA00009716"/>
    </source>
</evidence>
<dbReference type="EMBL" id="UINC01230515">
    <property type="protein sequence ID" value="SVE62669.1"/>
    <property type="molecule type" value="Genomic_DNA"/>
</dbReference>
<name>A0A383F158_9ZZZZ</name>
<feature type="non-terminal residue" evidence="3">
    <location>
        <position position="216"/>
    </location>
</feature>
<dbReference type="Pfam" id="PF01645">
    <property type="entry name" value="Glu_synthase"/>
    <property type="match status" value="1"/>
</dbReference>
<dbReference type="InterPro" id="IPR002932">
    <property type="entry name" value="Glu_synthdom"/>
</dbReference>
<gene>
    <name evidence="3" type="ORF">METZ01_LOCUS515523</name>
</gene>
<dbReference type="AlphaFoldDB" id="A0A383F158"/>
<protein>
    <recommendedName>
        <fullName evidence="2">Glutamate synthase domain-containing protein</fullName>
    </recommendedName>
</protein>
<sequence>MTGEFQRPPAYSGTWHPDAIEEIQEKAELGRYQIRGQATKRQNLPTFDDLVFTPAGLSRMPLEGYRERCDTKVVIGEGRVSRPLVLERPIMIAGMSFGALSVNAKRALGIAATRCGISTCTGEGGMHPEEREHSSKLVMQYLPSRYGMNPYDLKKADMIEIGAGQGAKPGTGGVLLGLKMSEEVAKMRDLPVGIDQRSGCRHPDWMGADDLYMKLE</sequence>
<accession>A0A383F158</accession>
<dbReference type="GO" id="GO:0015930">
    <property type="term" value="F:glutamate synthase activity"/>
    <property type="evidence" value="ECO:0007669"/>
    <property type="project" value="InterPro"/>
</dbReference>
<dbReference type="Gene3D" id="3.20.20.70">
    <property type="entry name" value="Aldolase class I"/>
    <property type="match status" value="1"/>
</dbReference>
<dbReference type="GO" id="GO:0006537">
    <property type="term" value="P:glutamate biosynthetic process"/>
    <property type="evidence" value="ECO:0007669"/>
    <property type="project" value="InterPro"/>
</dbReference>
<dbReference type="InterPro" id="IPR013785">
    <property type="entry name" value="Aldolase_TIM"/>
</dbReference>
<evidence type="ECO:0000259" key="2">
    <source>
        <dbReference type="Pfam" id="PF01645"/>
    </source>
</evidence>
<proteinExistence type="inferred from homology"/>
<dbReference type="PANTHER" id="PTHR43819">
    <property type="entry name" value="ARCHAEAL-TYPE GLUTAMATE SYNTHASE [NADPH]"/>
    <property type="match status" value="1"/>
</dbReference>
<dbReference type="PANTHER" id="PTHR43819:SF1">
    <property type="entry name" value="ARCHAEAL-TYPE GLUTAMATE SYNTHASE [NADPH]"/>
    <property type="match status" value="1"/>
</dbReference>
<evidence type="ECO:0000313" key="3">
    <source>
        <dbReference type="EMBL" id="SVE62669.1"/>
    </source>
</evidence>
<reference evidence="3" key="1">
    <citation type="submission" date="2018-05" db="EMBL/GenBank/DDBJ databases">
        <authorList>
            <person name="Lanie J.A."/>
            <person name="Ng W.-L."/>
            <person name="Kazmierczak K.M."/>
            <person name="Andrzejewski T.M."/>
            <person name="Davidsen T.M."/>
            <person name="Wayne K.J."/>
            <person name="Tettelin H."/>
            <person name="Glass J.I."/>
            <person name="Rusch D."/>
            <person name="Podicherti R."/>
            <person name="Tsui H.-C.T."/>
            <person name="Winkler M.E."/>
        </authorList>
    </citation>
    <scope>NUCLEOTIDE SEQUENCE</scope>
</reference>
<feature type="domain" description="Glutamate synthase" evidence="2">
    <location>
        <begin position="73"/>
        <end position="215"/>
    </location>
</feature>
<comment type="similarity">
    <text evidence="1">Belongs to the glutamate synthase family.</text>
</comment>